<evidence type="ECO:0000256" key="8">
    <source>
        <dbReference type="ARBA" id="ARBA00022801"/>
    </source>
</evidence>
<evidence type="ECO:0000256" key="10">
    <source>
        <dbReference type="RuleBase" id="RU003653"/>
    </source>
</evidence>
<evidence type="ECO:0000256" key="7">
    <source>
        <dbReference type="ARBA" id="ARBA00022723"/>
    </source>
</evidence>
<feature type="compositionally biased region" description="Basic residues" evidence="11">
    <location>
        <begin position="57"/>
        <end position="71"/>
    </location>
</feature>
<feature type="binding site" evidence="9">
    <location>
        <position position="426"/>
    </location>
    <ligand>
        <name>a divalent metal cation</name>
        <dbReference type="ChEBI" id="CHEBI:60240"/>
        <label>1</label>
    </ligand>
</feature>
<dbReference type="NCBIfam" id="TIGR00501">
    <property type="entry name" value="met_pdase_II"/>
    <property type="match status" value="1"/>
</dbReference>
<dbReference type="InterPro" id="IPR000994">
    <property type="entry name" value="Pept_M24"/>
</dbReference>
<feature type="binding site" evidence="9">
    <location>
        <position position="295"/>
    </location>
    <ligand>
        <name>a divalent metal cation</name>
        <dbReference type="ChEBI" id="CHEBI:60240"/>
        <label>2</label>
        <note>catalytic</note>
    </ligand>
</feature>
<dbReference type="EC" id="3.4.11.18" evidence="9"/>
<dbReference type="Proteomes" id="UP000242814">
    <property type="component" value="Unassembled WGS sequence"/>
</dbReference>
<dbReference type="AlphaFoldDB" id="A0A1D2J7J5"/>
<keyword evidence="7 9" id="KW-0479">Metal-binding</keyword>
<dbReference type="InterPro" id="IPR001714">
    <property type="entry name" value="Pept_M24_MAP"/>
</dbReference>
<feature type="binding site" evidence="9">
    <location>
        <position position="303"/>
    </location>
    <ligand>
        <name>substrate</name>
    </ligand>
</feature>
<dbReference type="OrthoDB" id="7848262at2759"/>
<feature type="binding site" evidence="9">
    <location>
        <position position="426"/>
    </location>
    <ligand>
        <name>a divalent metal cation</name>
        <dbReference type="ChEBI" id="CHEBI:60240"/>
        <label>2</label>
        <note>catalytic</note>
    </ligand>
</feature>
<name>A0A1D2J7J5_PARBR</name>
<dbReference type="InterPro" id="IPR002468">
    <property type="entry name" value="Pept_M24A_MAP2"/>
</dbReference>
<dbReference type="Pfam" id="PF00557">
    <property type="entry name" value="Peptidase_M24"/>
    <property type="match status" value="1"/>
</dbReference>
<comment type="cofactor">
    <cofactor evidence="9">
        <name>Co(2+)</name>
        <dbReference type="ChEBI" id="CHEBI:48828"/>
    </cofactor>
    <cofactor evidence="9">
        <name>Zn(2+)</name>
        <dbReference type="ChEBI" id="CHEBI:29105"/>
    </cofactor>
    <cofactor evidence="9">
        <name>Mn(2+)</name>
        <dbReference type="ChEBI" id="CHEBI:29035"/>
    </cofactor>
    <cofactor evidence="9">
        <name>Fe(2+)</name>
        <dbReference type="ChEBI" id="CHEBI:29033"/>
    </cofactor>
    <text evidence="9">Binds 2 divalent metal cations per subunit. Has a high-affinity and a low affinity metal-binding site. The true nature of the physiological cofactor is under debate. The enzyme is active with cobalt, zinc, manganese or divalent iron ions. Most likely, methionine aminopeptidases function as mononuclear Fe(2+)-metalloproteases under physiological conditions, and the catalytically relevant metal-binding site has been assigned to the histidine-containing high-affinity site.</text>
</comment>
<dbReference type="GO" id="GO:0006508">
    <property type="term" value="P:proteolysis"/>
    <property type="evidence" value="ECO:0007669"/>
    <property type="project" value="UniProtKB-KW"/>
</dbReference>
<dbReference type="PRINTS" id="PR00599">
    <property type="entry name" value="MAPEPTIDASE"/>
</dbReference>
<evidence type="ECO:0000259" key="12">
    <source>
        <dbReference type="Pfam" id="PF00557"/>
    </source>
</evidence>
<organism evidence="13 14">
    <name type="scientific">Paracoccidioides brasiliensis</name>
    <dbReference type="NCBI Taxonomy" id="121759"/>
    <lineage>
        <taxon>Eukaryota</taxon>
        <taxon>Fungi</taxon>
        <taxon>Dikarya</taxon>
        <taxon>Ascomycota</taxon>
        <taxon>Pezizomycotina</taxon>
        <taxon>Eurotiomycetes</taxon>
        <taxon>Eurotiomycetidae</taxon>
        <taxon>Onygenales</taxon>
        <taxon>Ajellomycetaceae</taxon>
        <taxon>Paracoccidioides</taxon>
    </lineage>
</organism>
<feature type="binding site" evidence="9">
    <location>
        <position position="195"/>
    </location>
    <ligand>
        <name>substrate</name>
    </ligand>
</feature>
<evidence type="ECO:0000313" key="13">
    <source>
        <dbReference type="EMBL" id="ODH15852.1"/>
    </source>
</evidence>
<keyword evidence="5 9" id="KW-0963">Cytoplasm</keyword>
<feature type="binding site" evidence="9">
    <location>
        <position position="226"/>
    </location>
    <ligand>
        <name>a divalent metal cation</name>
        <dbReference type="ChEBI" id="CHEBI:60240"/>
        <label>1</label>
    </ligand>
</feature>
<dbReference type="HAMAP" id="MF_03175">
    <property type="entry name" value="MetAP_2_euk"/>
    <property type="match status" value="1"/>
</dbReference>
<dbReference type="InterPro" id="IPR036390">
    <property type="entry name" value="WH_DNA-bd_sf"/>
</dbReference>
<evidence type="ECO:0000256" key="9">
    <source>
        <dbReference type="HAMAP-Rule" id="MF_03175"/>
    </source>
</evidence>
<dbReference type="OMA" id="PFAKRWL"/>
<dbReference type="EMBL" id="LZYO01000343">
    <property type="protein sequence ID" value="ODH15852.1"/>
    <property type="molecule type" value="Genomic_DNA"/>
</dbReference>
<keyword evidence="8 9" id="KW-0378">Hydrolase</keyword>
<dbReference type="SUPFAM" id="SSF55920">
    <property type="entry name" value="Creatinase/aminopeptidase"/>
    <property type="match status" value="1"/>
</dbReference>
<dbReference type="Gene3D" id="3.90.230.10">
    <property type="entry name" value="Creatinase/methionine aminopeptidase superfamily"/>
    <property type="match status" value="1"/>
</dbReference>
<evidence type="ECO:0000256" key="1">
    <source>
        <dbReference type="ARBA" id="ARBA00000294"/>
    </source>
</evidence>
<comment type="caution">
    <text evidence="13">The sequence shown here is derived from an EMBL/GenBank/DDBJ whole genome shotgun (WGS) entry which is preliminary data.</text>
</comment>
<evidence type="ECO:0000256" key="2">
    <source>
        <dbReference type="ARBA" id="ARBA00001936"/>
    </source>
</evidence>
<dbReference type="PROSITE" id="PS01202">
    <property type="entry name" value="MAP_2"/>
    <property type="match status" value="1"/>
</dbReference>
<evidence type="ECO:0000256" key="6">
    <source>
        <dbReference type="ARBA" id="ARBA00022670"/>
    </source>
</evidence>
<feature type="binding site" evidence="9">
    <location>
        <position position="215"/>
    </location>
    <ligand>
        <name>a divalent metal cation</name>
        <dbReference type="ChEBI" id="CHEBI:60240"/>
        <label>1</label>
    </ligand>
</feature>
<comment type="function">
    <text evidence="9 10">Cotranslationally removes the N-terminal methionine from nascent proteins. The N-terminal methionine is often cleaved when the second residue in the primary sequence is small and uncharged (Met-Ala-, Cys, Gly, Pro, Ser, Thr, or Val).</text>
</comment>
<dbReference type="GO" id="GO:0004239">
    <property type="term" value="F:initiator methionyl aminopeptidase activity"/>
    <property type="evidence" value="ECO:0007669"/>
    <property type="project" value="UniProtKB-UniRule"/>
</dbReference>
<dbReference type="CDD" id="cd01088">
    <property type="entry name" value="MetAP2"/>
    <property type="match status" value="1"/>
</dbReference>
<dbReference type="GO" id="GO:0005737">
    <property type="term" value="C:cytoplasm"/>
    <property type="evidence" value="ECO:0007669"/>
    <property type="project" value="UniProtKB-SubCell"/>
</dbReference>
<dbReference type="VEuPathDB" id="FungiDB:PABG_07533"/>
<dbReference type="InterPro" id="IPR050247">
    <property type="entry name" value="Met_Aminopeptidase_Type2"/>
</dbReference>
<comment type="cofactor">
    <cofactor evidence="3">
        <name>Fe(2+)</name>
        <dbReference type="ChEBI" id="CHEBI:29033"/>
    </cofactor>
</comment>
<keyword evidence="6 9" id="KW-0645">Protease</keyword>
<sequence length="445" mass="48916">MAAQVASGVGNLNLNSEDGAAAKNISAQGSPENEARESDGEYDDDQGAPELGNTTAAKKKKKKTKKKKKGTSKVQTEPPRVILSSLFPNNQYPEGEIIEYQNENAYRTTNEEKRHLDRMNNDFLAEYRYAAEVHRQVRQYSQKAIKPGQTLTEIAEGIEESVRALTGYPGLEEGDNLRGGIAFPTGVNLNHCAAHYTPNAGNKMVLQYEDVMKVDFGVHINGRIVDSAFTIAFDPVYDNLLAAVKDATNTGIKQAGIDVRMSDIGAAIQEAMESYEVEIKGTSYPVKAIRNLNGHTIGRYEIHGGKNGKSVPIVKGGDQTKMEEGEVYAIETFGSTGRGYVRDDMETSHYAKIPDAPNVPLRLSSAKNLLNVITKNFGTLPFCRRYLDRLGQDKYLLGLNNLVANGIVDAYPPLCDVKGSYTAQFEHTILLRPNVKEVISRGDDY</sequence>
<dbReference type="SUPFAM" id="SSF46785">
    <property type="entry name" value="Winged helix' DNA-binding domain"/>
    <property type="match status" value="1"/>
</dbReference>
<feature type="binding site" evidence="9">
    <location>
        <position position="331"/>
    </location>
    <ligand>
        <name>a divalent metal cation</name>
        <dbReference type="ChEBI" id="CHEBI:60240"/>
        <label>2</label>
        <note>catalytic</note>
    </ligand>
</feature>
<dbReference type="PANTHER" id="PTHR45777:SF2">
    <property type="entry name" value="METHIONINE AMINOPEPTIDASE 2"/>
    <property type="match status" value="1"/>
</dbReference>
<dbReference type="InterPro" id="IPR036005">
    <property type="entry name" value="Creatinase/aminopeptidase-like"/>
</dbReference>
<dbReference type="PANTHER" id="PTHR45777">
    <property type="entry name" value="METHIONINE AMINOPEPTIDASE 2"/>
    <property type="match status" value="1"/>
</dbReference>
<feature type="region of interest" description="Disordered" evidence="11">
    <location>
        <begin position="1"/>
        <end position="80"/>
    </location>
</feature>
<gene>
    <name evidence="13" type="ORF">ACO22_06402</name>
</gene>
<dbReference type="GO" id="GO:0070006">
    <property type="term" value="F:metalloaminopeptidase activity"/>
    <property type="evidence" value="ECO:0007669"/>
    <property type="project" value="UniProtKB-UniRule"/>
</dbReference>
<evidence type="ECO:0000313" key="14">
    <source>
        <dbReference type="Proteomes" id="UP000242814"/>
    </source>
</evidence>
<evidence type="ECO:0000256" key="4">
    <source>
        <dbReference type="ARBA" id="ARBA00022438"/>
    </source>
</evidence>
<keyword evidence="4 9" id="KW-0031">Aminopeptidase</keyword>
<dbReference type="VEuPathDB" id="FungiDB:PADG_08265"/>
<evidence type="ECO:0000256" key="11">
    <source>
        <dbReference type="SAM" id="MobiDB-lite"/>
    </source>
</evidence>
<reference evidence="13 14" key="1">
    <citation type="submission" date="2016-06" db="EMBL/GenBank/DDBJ databases">
        <authorList>
            <person name="Kjaerup R.B."/>
            <person name="Dalgaard T.S."/>
            <person name="Juul-Madsen H.R."/>
        </authorList>
    </citation>
    <scope>NUCLEOTIDE SEQUENCE [LARGE SCALE GENOMIC DNA]</scope>
    <source>
        <strain evidence="13 14">Pb300</strain>
    </source>
</reference>
<dbReference type="InterPro" id="IPR036388">
    <property type="entry name" value="WH-like_DNA-bd_sf"/>
</dbReference>
<dbReference type="GO" id="GO:0046872">
    <property type="term" value="F:metal ion binding"/>
    <property type="evidence" value="ECO:0007669"/>
    <property type="project" value="UniProtKB-UniRule"/>
</dbReference>
<evidence type="ECO:0000256" key="3">
    <source>
        <dbReference type="ARBA" id="ARBA00001954"/>
    </source>
</evidence>
<comment type="similarity">
    <text evidence="9">Belongs to the peptidase M24A family. Methionine aminopeptidase eukaryotic type 2 subfamily.</text>
</comment>
<protein>
    <recommendedName>
        <fullName evidence="9">Methionine aminopeptidase 2</fullName>
        <shortName evidence="9">MAP 2</shortName>
        <shortName evidence="9">MetAP 2</shortName>
        <ecNumber evidence="9">3.4.11.18</ecNumber>
    </recommendedName>
    <alternativeName>
        <fullName evidence="9">Peptidase M</fullName>
    </alternativeName>
</protein>
<comment type="subcellular location">
    <subcellularLocation>
        <location evidence="9">Cytoplasm</location>
    </subcellularLocation>
</comment>
<proteinExistence type="inferred from homology"/>
<dbReference type="Gene3D" id="1.10.10.10">
    <property type="entry name" value="Winged helix-like DNA-binding domain superfamily/Winged helix DNA-binding domain"/>
    <property type="match status" value="1"/>
</dbReference>
<feature type="domain" description="Peptidase M24" evidence="12">
    <location>
        <begin position="126"/>
        <end position="339"/>
    </location>
</feature>
<accession>A0A1D2J7J5</accession>
<dbReference type="InterPro" id="IPR018349">
    <property type="entry name" value="Pept_M24A_MAP2_BS"/>
</dbReference>
<evidence type="ECO:0000256" key="5">
    <source>
        <dbReference type="ARBA" id="ARBA00022490"/>
    </source>
</evidence>
<comment type="catalytic activity">
    <reaction evidence="1 9 10">
        <text>Release of N-terminal amino acids, preferentially methionine, from peptides and arylamides.</text>
        <dbReference type="EC" id="3.4.11.18"/>
    </reaction>
</comment>
<dbReference type="SMR" id="A0A1D2J7J5"/>
<comment type="cofactor">
    <cofactor evidence="2">
        <name>Mn(2+)</name>
        <dbReference type="ChEBI" id="CHEBI:29035"/>
    </cofactor>
</comment>
<feature type="binding site" evidence="9">
    <location>
        <position position="226"/>
    </location>
    <ligand>
        <name>a divalent metal cation</name>
        <dbReference type="ChEBI" id="CHEBI:60240"/>
        <label>2</label>
        <note>catalytic</note>
    </ligand>
</feature>